<gene>
    <name evidence="1" type="ORF">N7644_06335</name>
</gene>
<dbReference type="AlphaFoldDB" id="A0AA42I8J0"/>
<dbReference type="Proteomes" id="UP001159329">
    <property type="component" value="Unassembled WGS sequence"/>
</dbReference>
<comment type="caution">
    <text evidence="1">The sequence shown here is derived from an EMBL/GenBank/DDBJ whole genome shotgun (WGS) entry which is preliminary data.</text>
</comment>
<protein>
    <submittedName>
        <fullName evidence="1">Uncharacterized protein</fullName>
    </submittedName>
</protein>
<dbReference type="RefSeq" id="WP_279694833.1">
    <property type="nucleotide sequence ID" value="NZ_JAOEEO010000001.1"/>
</dbReference>
<organism evidence="1 2">
    <name type="scientific">Acinetobacter courvalinii</name>
    <dbReference type="NCBI Taxonomy" id="280147"/>
    <lineage>
        <taxon>Bacteria</taxon>
        <taxon>Pseudomonadati</taxon>
        <taxon>Pseudomonadota</taxon>
        <taxon>Gammaproteobacteria</taxon>
        <taxon>Moraxellales</taxon>
        <taxon>Moraxellaceae</taxon>
        <taxon>Acinetobacter</taxon>
    </lineage>
</organism>
<accession>A0AA42I8J0</accession>
<evidence type="ECO:0000313" key="2">
    <source>
        <dbReference type="Proteomes" id="UP001159329"/>
    </source>
</evidence>
<reference evidence="1" key="1">
    <citation type="submission" date="2022-09" db="EMBL/GenBank/DDBJ databases">
        <title>Intensive care unit water sources are persistently colonized with multi-drug resistant bacteria and are the site of extensive horizontal gene transfer of antibiotic resistance genes.</title>
        <authorList>
            <person name="Diorio-Toth L."/>
        </authorList>
    </citation>
    <scope>NUCLEOTIDE SEQUENCE</scope>
    <source>
        <strain evidence="1">GD04005</strain>
    </source>
</reference>
<proteinExistence type="predicted"/>
<dbReference type="EMBL" id="JAOEEO010000001">
    <property type="protein sequence ID" value="MDH0563307.1"/>
    <property type="molecule type" value="Genomic_DNA"/>
</dbReference>
<evidence type="ECO:0000313" key="1">
    <source>
        <dbReference type="EMBL" id="MDH0563307.1"/>
    </source>
</evidence>
<sequence>MNLFEALVQIEKYSEEETIYSAKPWTLNSETIIMIEPDEGGLEFTVDGRVYSYFLEIFLVKELLSDLAAENGLSPEGKVLRIIQYAYNDA</sequence>
<name>A0AA42I8J0_9GAMM</name>